<dbReference type="RefSeq" id="XP_018983034.1">
    <property type="nucleotide sequence ID" value="XM_019129901.1"/>
</dbReference>
<dbReference type="GeneID" id="30147754"/>
<dbReference type="SUPFAM" id="SSF160683">
    <property type="entry name" value="YNR034W-A-like"/>
    <property type="match status" value="1"/>
</dbReference>
<evidence type="ECO:0000313" key="1">
    <source>
        <dbReference type="EMBL" id="ODQ77706.1"/>
    </source>
</evidence>
<dbReference type="EMBL" id="KV454439">
    <property type="protein sequence ID" value="ODQ77706.1"/>
    <property type="molecule type" value="Genomic_DNA"/>
</dbReference>
<gene>
    <name evidence="1" type="ORF">BABINDRAFT_163413</name>
</gene>
<organism evidence="1 2">
    <name type="scientific">Babjeviella inositovora NRRL Y-12698</name>
    <dbReference type="NCBI Taxonomy" id="984486"/>
    <lineage>
        <taxon>Eukaryota</taxon>
        <taxon>Fungi</taxon>
        <taxon>Dikarya</taxon>
        <taxon>Ascomycota</taxon>
        <taxon>Saccharomycotina</taxon>
        <taxon>Pichiomycetes</taxon>
        <taxon>Serinales incertae sedis</taxon>
        <taxon>Babjeviella</taxon>
    </lineage>
</organism>
<sequence>MSSLQQLVEEIFPAQTNHDQGTEPIRGAVLIDTSGYSLSHYGVCGNEDAAVLFKLSKDVLSTEGYGVVDYRECKVYIYKNEKDGSLLAVFA</sequence>
<dbReference type="InterPro" id="IPR035098">
    <property type="entry name" value="YNR034W-A/EGO2_sf"/>
</dbReference>
<proteinExistence type="predicted"/>
<reference evidence="2" key="1">
    <citation type="submission" date="2016-05" db="EMBL/GenBank/DDBJ databases">
        <title>Comparative genomics of biotechnologically important yeasts.</title>
        <authorList>
            <consortium name="DOE Joint Genome Institute"/>
            <person name="Riley R."/>
            <person name="Haridas S."/>
            <person name="Wolfe K.H."/>
            <person name="Lopes M.R."/>
            <person name="Hittinger C.T."/>
            <person name="Goker M."/>
            <person name="Salamov A."/>
            <person name="Wisecaver J."/>
            <person name="Long T.M."/>
            <person name="Aerts A.L."/>
            <person name="Barry K."/>
            <person name="Choi C."/>
            <person name="Clum A."/>
            <person name="Coughlan A.Y."/>
            <person name="Deshpande S."/>
            <person name="Douglass A.P."/>
            <person name="Hanson S.J."/>
            <person name="Klenk H.-P."/>
            <person name="Labutti K."/>
            <person name="Lapidus A."/>
            <person name="Lindquist E."/>
            <person name="Lipzen A."/>
            <person name="Meier-Kolthoff J.P."/>
            <person name="Ohm R.A."/>
            <person name="Otillar R.P."/>
            <person name="Pangilinan J."/>
            <person name="Peng Y."/>
            <person name="Rokas A."/>
            <person name="Rosa C.A."/>
            <person name="Scheuner C."/>
            <person name="Sibirny A.A."/>
            <person name="Slot J.C."/>
            <person name="Stielow J.B."/>
            <person name="Sun H."/>
            <person name="Kurtzman C.P."/>
            <person name="Blackwell M."/>
            <person name="Grigoriev I.V."/>
            <person name="Jeffries T.W."/>
        </authorList>
    </citation>
    <scope>NUCLEOTIDE SEQUENCE [LARGE SCALE GENOMIC DNA]</scope>
    <source>
        <strain evidence="2">NRRL Y-12698</strain>
    </source>
</reference>
<evidence type="ECO:0008006" key="3">
    <source>
        <dbReference type="Google" id="ProtNLM"/>
    </source>
</evidence>
<keyword evidence="2" id="KW-1185">Reference proteome</keyword>
<accession>A0A1E3QJ23</accession>
<dbReference type="AlphaFoldDB" id="A0A1E3QJ23"/>
<evidence type="ECO:0000313" key="2">
    <source>
        <dbReference type="Proteomes" id="UP000094336"/>
    </source>
</evidence>
<protein>
    <recommendedName>
        <fullName evidence="3">Late endosomal/lysosomal adaptor and MAPK and MTOR activator 5</fullName>
    </recommendedName>
</protein>
<name>A0A1E3QJ23_9ASCO</name>
<dbReference type="Proteomes" id="UP000094336">
    <property type="component" value="Unassembled WGS sequence"/>
</dbReference>